<proteinExistence type="predicted"/>
<dbReference type="PROSITE" id="PS51103">
    <property type="entry name" value="PTS_EIIC_TYPE_1"/>
    <property type="match status" value="1"/>
</dbReference>
<dbReference type="InterPro" id="IPR018113">
    <property type="entry name" value="PTrfase_EIIB_Cys"/>
</dbReference>
<dbReference type="RefSeq" id="WP_154487211.1">
    <property type="nucleotide sequence ID" value="NZ_VUMW01000027.1"/>
</dbReference>
<evidence type="ECO:0000256" key="5">
    <source>
        <dbReference type="ARBA" id="ARBA00022679"/>
    </source>
</evidence>
<evidence type="ECO:0000256" key="2">
    <source>
        <dbReference type="ARBA" id="ARBA00022448"/>
    </source>
</evidence>
<dbReference type="AlphaFoldDB" id="A0A844FPZ6"/>
<evidence type="ECO:0000256" key="11">
    <source>
        <dbReference type="PROSITE-ProRule" id="PRU00421"/>
    </source>
</evidence>
<dbReference type="Pfam" id="PF02378">
    <property type="entry name" value="PTS_EIIC"/>
    <property type="match status" value="1"/>
</dbReference>
<gene>
    <name evidence="15" type="ORF">FYJ61_08020</name>
</gene>
<comment type="caution">
    <text evidence="15">The sequence shown here is derived from an EMBL/GenBank/DDBJ whole genome shotgun (WGS) entry which is preliminary data.</text>
</comment>
<keyword evidence="2" id="KW-0813">Transport</keyword>
<dbReference type="EMBL" id="VUMW01000027">
    <property type="protein sequence ID" value="MST80389.1"/>
    <property type="molecule type" value="Genomic_DNA"/>
</dbReference>
<feature type="transmembrane region" description="Helical" evidence="12">
    <location>
        <begin position="58"/>
        <end position="79"/>
    </location>
</feature>
<dbReference type="GO" id="GO:0008982">
    <property type="term" value="F:protein-N(PI)-phosphohistidine-sugar phosphotransferase activity"/>
    <property type="evidence" value="ECO:0007669"/>
    <property type="project" value="InterPro"/>
</dbReference>
<feature type="transmembrane region" description="Helical" evidence="12">
    <location>
        <begin position="91"/>
        <end position="111"/>
    </location>
</feature>
<feature type="domain" description="PTS EIIC type-1" evidence="14">
    <location>
        <begin position="1"/>
        <end position="423"/>
    </location>
</feature>
<organism evidence="15 16">
    <name type="scientific">Lactobacillus equicursoris</name>
    <dbReference type="NCBI Taxonomy" id="420645"/>
    <lineage>
        <taxon>Bacteria</taxon>
        <taxon>Bacillati</taxon>
        <taxon>Bacillota</taxon>
        <taxon>Bacilli</taxon>
        <taxon>Lactobacillales</taxon>
        <taxon>Lactobacillaceae</taxon>
        <taxon>Lactobacillus</taxon>
    </lineage>
</organism>
<feature type="domain" description="PTS EIIB type-1" evidence="13">
    <location>
        <begin position="550"/>
        <end position="627"/>
    </location>
</feature>
<keyword evidence="4" id="KW-0762">Sugar transport</keyword>
<keyword evidence="10 12" id="KW-0472">Membrane</keyword>
<dbReference type="GO" id="GO:0016301">
    <property type="term" value="F:kinase activity"/>
    <property type="evidence" value="ECO:0007669"/>
    <property type="project" value="UniProtKB-KW"/>
</dbReference>
<dbReference type="InterPro" id="IPR003352">
    <property type="entry name" value="PTS_EIIC"/>
</dbReference>
<evidence type="ECO:0000256" key="9">
    <source>
        <dbReference type="ARBA" id="ARBA00022989"/>
    </source>
</evidence>
<dbReference type="GO" id="GO:0090563">
    <property type="term" value="F:protein-phosphocysteine-sugar phosphotransferase activity"/>
    <property type="evidence" value="ECO:0007669"/>
    <property type="project" value="TreeGrafter"/>
</dbReference>
<dbReference type="PANTHER" id="PTHR30009">
    <property type="entry name" value="CYTOCHROME C-TYPE SYNTHESIS PROTEIN AND PTS TRANSMEMBRANE COMPONENT"/>
    <property type="match status" value="1"/>
</dbReference>
<feature type="transmembrane region" description="Helical" evidence="12">
    <location>
        <begin position="279"/>
        <end position="300"/>
    </location>
</feature>
<dbReference type="GO" id="GO:0009401">
    <property type="term" value="P:phosphoenolpyruvate-dependent sugar phosphotransferase system"/>
    <property type="evidence" value="ECO:0007669"/>
    <property type="project" value="UniProtKB-KW"/>
</dbReference>
<evidence type="ECO:0000256" key="8">
    <source>
        <dbReference type="ARBA" id="ARBA00022777"/>
    </source>
</evidence>
<dbReference type="NCBIfam" id="TIGR02005">
    <property type="entry name" value="PTS-IIBC-alpha"/>
    <property type="match status" value="1"/>
</dbReference>
<dbReference type="NCBIfam" id="TIGR00826">
    <property type="entry name" value="EIIB_glc"/>
    <property type="match status" value="1"/>
</dbReference>
<accession>A0A844FPZ6</accession>
<evidence type="ECO:0000313" key="15">
    <source>
        <dbReference type="EMBL" id="MST80389.1"/>
    </source>
</evidence>
<dbReference type="PROSITE" id="PS51098">
    <property type="entry name" value="PTS_EIIB_TYPE_1"/>
    <property type="match status" value="2"/>
</dbReference>
<evidence type="ECO:0000256" key="12">
    <source>
        <dbReference type="SAM" id="Phobius"/>
    </source>
</evidence>
<keyword evidence="3" id="KW-1003">Cell membrane</keyword>
<keyword evidence="5" id="KW-0808">Transferase</keyword>
<feature type="transmembrane region" description="Helical" evidence="12">
    <location>
        <begin position="131"/>
        <end position="157"/>
    </location>
</feature>
<dbReference type="InterPro" id="IPR050429">
    <property type="entry name" value="PTS_Glucose_EIICBA"/>
</dbReference>
<dbReference type="PANTHER" id="PTHR30009:SF12">
    <property type="entry name" value="PHOSPHOTRANSFERASE IIC COMPONENT GLVC"/>
    <property type="match status" value="1"/>
</dbReference>
<feature type="transmembrane region" description="Helical" evidence="12">
    <location>
        <begin position="238"/>
        <end position="259"/>
    </location>
</feature>
<evidence type="ECO:0000256" key="10">
    <source>
        <dbReference type="ARBA" id="ARBA00023136"/>
    </source>
</evidence>
<evidence type="ECO:0000256" key="1">
    <source>
        <dbReference type="ARBA" id="ARBA00004651"/>
    </source>
</evidence>
<dbReference type="InterPro" id="IPR001996">
    <property type="entry name" value="PTS_IIB_1"/>
</dbReference>
<reference evidence="15 16" key="1">
    <citation type="submission" date="2019-08" db="EMBL/GenBank/DDBJ databases">
        <title>In-depth cultivation of the pig gut microbiome towards novel bacterial diversity and tailored functional studies.</title>
        <authorList>
            <person name="Wylensek D."/>
            <person name="Hitch T.C.A."/>
            <person name="Clavel T."/>
        </authorList>
    </citation>
    <scope>NUCLEOTIDE SEQUENCE [LARGE SCALE GENOMIC DNA]</scope>
    <source>
        <strain evidence="15 16">WCA-470BD-2E</strain>
    </source>
</reference>
<feature type="active site" description="Phosphocysteine intermediate; for EIIB activity" evidence="11">
    <location>
        <position position="480"/>
    </location>
</feature>
<dbReference type="CDD" id="cd00212">
    <property type="entry name" value="PTS_IIB_glc"/>
    <property type="match status" value="1"/>
</dbReference>
<evidence type="ECO:0000256" key="7">
    <source>
        <dbReference type="ARBA" id="ARBA00022692"/>
    </source>
</evidence>
<evidence type="ECO:0000256" key="3">
    <source>
        <dbReference type="ARBA" id="ARBA00022475"/>
    </source>
</evidence>
<sequence length="627" mass="68997">MMQKLQKFGAAMFVPVLLFSFAGIVVAITSLLNNALIFGSLANPNTFWYGLWDTIQQGGWTVFNQVDILFVVGLPIGLAKKAQGRAAMESIVTYWTYNYFIGGFLTHWGKFFGIKDFANTQIVANSTNQGLTMIGGIKTLDTSIVGSLIIAGIVVWLHNRYFDKKLPDFLGTFQGSAFVVILGFATMFPMAFLTCLVWPKVQLGITALQEFMASSGLIGIWIFNFLNRVLIPTGLHHLVYIPFQYGPAVVAGGLQPWWLKHLTEFAASTKSLKVLAPNMGFMLYGNEKVFLVPAICLAFYHTAKKNKKKQTSALLLPAALTSFLAGITEPVDFTYLFAAPVLWIVYSVLAATMNTTMYIFGVSGQMTDGAIGIASMNWLPLWANHWHAYLAQFIIGLIYAAIIYFVFRFMIVKFNYITPGREADDQEVKLMNKKQYKEAKAAEQAAQAAGENSSDPYIARATAYTTLLGGPENISEITSCATRLRVTVKDPDKVGADAAFRKNQAVGVVRHGQAIQVIVGLDVAQVLERIESIIADSGNSVAKTEADPDEEKATGYLDLLGGKSNIQELTSCSTRVRVHVFDTKKVGEDAQFKQFGASAVERRDDGEIDIVVGLEAERVVEKMKEIM</sequence>
<feature type="transmembrane region" description="Helical" evidence="12">
    <location>
        <begin position="211"/>
        <end position="231"/>
    </location>
</feature>
<feature type="transmembrane region" description="Helical" evidence="12">
    <location>
        <begin position="177"/>
        <end position="199"/>
    </location>
</feature>
<name>A0A844FPZ6_9LACO</name>
<keyword evidence="8" id="KW-0418">Kinase</keyword>
<dbReference type="GO" id="GO:0015764">
    <property type="term" value="P:N-acetylglucosamine transport"/>
    <property type="evidence" value="ECO:0007669"/>
    <property type="project" value="TreeGrafter"/>
</dbReference>
<dbReference type="Proteomes" id="UP000452141">
    <property type="component" value="Unassembled WGS sequence"/>
</dbReference>
<dbReference type="SUPFAM" id="SSF55604">
    <property type="entry name" value="Glucose permease domain IIB"/>
    <property type="match status" value="2"/>
</dbReference>
<comment type="subcellular location">
    <subcellularLocation>
        <location evidence="1">Cell membrane</location>
        <topology evidence="1">Multi-pass membrane protein</topology>
    </subcellularLocation>
</comment>
<evidence type="ECO:0000259" key="14">
    <source>
        <dbReference type="PROSITE" id="PS51103"/>
    </source>
</evidence>
<dbReference type="InterPro" id="IPR036878">
    <property type="entry name" value="Glu_permease_IIB"/>
</dbReference>
<dbReference type="InterPro" id="IPR010975">
    <property type="entry name" value="PTS_IIBC_a_glc"/>
</dbReference>
<dbReference type="Gene3D" id="3.30.1360.60">
    <property type="entry name" value="Glucose permease domain IIB"/>
    <property type="match status" value="2"/>
</dbReference>
<keyword evidence="6" id="KW-0598">Phosphotransferase system</keyword>
<keyword evidence="7 12" id="KW-0812">Transmembrane</keyword>
<keyword evidence="9 12" id="KW-1133">Transmembrane helix</keyword>
<protein>
    <submittedName>
        <fullName evidence="15">PTS alpha-glucoside transporter subunit IICB</fullName>
    </submittedName>
</protein>
<dbReference type="GO" id="GO:0005886">
    <property type="term" value="C:plasma membrane"/>
    <property type="evidence" value="ECO:0007669"/>
    <property type="project" value="UniProtKB-SubCell"/>
</dbReference>
<feature type="transmembrane region" description="Helical" evidence="12">
    <location>
        <begin position="312"/>
        <end position="327"/>
    </location>
</feature>
<dbReference type="InterPro" id="IPR013013">
    <property type="entry name" value="PTS_EIIC_1"/>
</dbReference>
<feature type="active site" description="Phosphocysteine intermediate; for EIIB activity" evidence="11">
    <location>
        <position position="572"/>
    </location>
</feature>
<feature type="domain" description="PTS EIIB type-1" evidence="13">
    <location>
        <begin position="458"/>
        <end position="540"/>
    </location>
</feature>
<feature type="transmembrane region" description="Helical" evidence="12">
    <location>
        <begin position="386"/>
        <end position="407"/>
    </location>
</feature>
<dbReference type="Pfam" id="PF00367">
    <property type="entry name" value="PTS_EIIB"/>
    <property type="match status" value="2"/>
</dbReference>
<evidence type="ECO:0000256" key="4">
    <source>
        <dbReference type="ARBA" id="ARBA00022597"/>
    </source>
</evidence>
<feature type="transmembrane region" description="Helical" evidence="12">
    <location>
        <begin position="12"/>
        <end position="38"/>
    </location>
</feature>
<evidence type="ECO:0000256" key="6">
    <source>
        <dbReference type="ARBA" id="ARBA00022683"/>
    </source>
</evidence>
<evidence type="ECO:0000313" key="16">
    <source>
        <dbReference type="Proteomes" id="UP000452141"/>
    </source>
</evidence>
<dbReference type="PROSITE" id="PS01035">
    <property type="entry name" value="PTS_EIIB_TYPE_1_CYS"/>
    <property type="match status" value="2"/>
</dbReference>
<evidence type="ECO:0000259" key="13">
    <source>
        <dbReference type="PROSITE" id="PS51098"/>
    </source>
</evidence>